<organism evidence="6 7">
    <name type="scientific">Thraustotheca clavata</name>
    <dbReference type="NCBI Taxonomy" id="74557"/>
    <lineage>
        <taxon>Eukaryota</taxon>
        <taxon>Sar</taxon>
        <taxon>Stramenopiles</taxon>
        <taxon>Oomycota</taxon>
        <taxon>Saprolegniomycetes</taxon>
        <taxon>Saprolegniales</taxon>
        <taxon>Achlyaceae</taxon>
        <taxon>Thraustotheca</taxon>
    </lineage>
</organism>
<comment type="pathway">
    <text evidence="3">Sulfur metabolism; hydrogen sulfide biosynthesis; sulfite from sulfate.</text>
</comment>
<name>A0A1V9Y7S8_9STRA</name>
<dbReference type="InterPro" id="IPR014729">
    <property type="entry name" value="Rossmann-like_a/b/a_fold"/>
</dbReference>
<evidence type="ECO:0000313" key="7">
    <source>
        <dbReference type="Proteomes" id="UP000243217"/>
    </source>
</evidence>
<dbReference type="Pfam" id="PF01507">
    <property type="entry name" value="PAPS_reduct"/>
    <property type="match status" value="1"/>
</dbReference>
<dbReference type="SUPFAM" id="SSF52833">
    <property type="entry name" value="Thioredoxin-like"/>
    <property type="match status" value="1"/>
</dbReference>
<dbReference type="NCBIfam" id="TIGR00434">
    <property type="entry name" value="cysH"/>
    <property type="match status" value="1"/>
</dbReference>
<dbReference type="EMBL" id="JNBS01004908">
    <property type="protein sequence ID" value="OQR81744.1"/>
    <property type="molecule type" value="Genomic_DNA"/>
</dbReference>
<evidence type="ECO:0000259" key="4">
    <source>
        <dbReference type="Pfam" id="PF00462"/>
    </source>
</evidence>
<gene>
    <name evidence="6" type="ORF">THRCLA_11441</name>
</gene>
<dbReference type="NCBIfam" id="NF002537">
    <property type="entry name" value="PRK02090.1"/>
    <property type="match status" value="1"/>
</dbReference>
<evidence type="ECO:0000259" key="5">
    <source>
        <dbReference type="Pfam" id="PF01507"/>
    </source>
</evidence>
<evidence type="ECO:0000256" key="2">
    <source>
        <dbReference type="ARBA" id="ARBA00023002"/>
    </source>
</evidence>
<accession>A0A1V9Y7S8</accession>
<dbReference type="PROSITE" id="PS51354">
    <property type="entry name" value="GLUTAREDOXIN_2"/>
    <property type="match status" value="1"/>
</dbReference>
<proteinExistence type="inferred from homology"/>
<dbReference type="NCBIfam" id="TIGR02057">
    <property type="entry name" value="PAPS_reductase"/>
    <property type="match status" value="1"/>
</dbReference>
<dbReference type="CDD" id="cd23945">
    <property type="entry name" value="PAPS_reductase"/>
    <property type="match status" value="1"/>
</dbReference>
<dbReference type="InterPro" id="IPR002500">
    <property type="entry name" value="PAPS_reduct_dom"/>
</dbReference>
<dbReference type="SUPFAM" id="SSF52402">
    <property type="entry name" value="Adenine nucleotide alpha hydrolases-like"/>
    <property type="match status" value="1"/>
</dbReference>
<feature type="domain" description="Glutaredoxin" evidence="4">
    <location>
        <begin position="262"/>
        <end position="322"/>
    </location>
</feature>
<dbReference type="InterPro" id="IPR011800">
    <property type="entry name" value="PAPS_reductase_CysH"/>
</dbReference>
<evidence type="ECO:0000256" key="1">
    <source>
        <dbReference type="ARBA" id="ARBA00009732"/>
    </source>
</evidence>
<dbReference type="InterPro" id="IPR004511">
    <property type="entry name" value="PAPS/APS_Rdtase"/>
</dbReference>
<keyword evidence="7" id="KW-1185">Reference proteome</keyword>
<dbReference type="AlphaFoldDB" id="A0A1V9Y7S8"/>
<dbReference type="InterPro" id="IPR014025">
    <property type="entry name" value="Glutaredoxin_subgr"/>
</dbReference>
<dbReference type="GO" id="GO:0004604">
    <property type="term" value="F:phosphoadenylyl-sulfate reductase (thioredoxin) activity"/>
    <property type="evidence" value="ECO:0007669"/>
    <property type="project" value="InterPro"/>
</dbReference>
<dbReference type="GO" id="GO:0005737">
    <property type="term" value="C:cytoplasm"/>
    <property type="evidence" value="ECO:0007669"/>
    <property type="project" value="TreeGrafter"/>
</dbReference>
<dbReference type="PANTHER" id="PTHR46509:SF1">
    <property type="entry name" value="PHOSPHOADENOSINE PHOSPHOSULFATE REDUCTASE"/>
    <property type="match status" value="1"/>
</dbReference>
<feature type="domain" description="Phosphoadenosine phosphosulphate reductase" evidence="5">
    <location>
        <begin position="49"/>
        <end position="222"/>
    </location>
</feature>
<dbReference type="OrthoDB" id="7869097at2759"/>
<dbReference type="Gene3D" id="3.40.30.10">
    <property type="entry name" value="Glutaredoxin"/>
    <property type="match status" value="1"/>
</dbReference>
<dbReference type="Pfam" id="PF00462">
    <property type="entry name" value="Glutaredoxin"/>
    <property type="match status" value="1"/>
</dbReference>
<sequence>MKTLAMNEICDNQLDGGIEGFVAHVNASLRGRTASEIVAWACDTFGPSIVLSSSFGVQSAVMLHLVTKQMPNVPVVWIDTGYLFPETYEFAQELRGKFQLNLQIYQSVLSPAHMEALYGKLWEQGTVDAHRLYGQLRKVEPMERALKQLNAKALLVGLRAEQTSHRKNLDIVHVHNGRLKICPILHWTAQDVDKYMEKHNLPYHPLKAKGYESIGDVHSSRPIAPNELVRITRFHGIAQECGLHMNWTDPVHEIEPLDISTIVIYSKPDCRYCIQAKEILQQKNLEFKEYIVDQDISTGQICERIGQVVHTVPQIFMYGEYIGGCTELKKYLA</sequence>
<reference evidence="6 7" key="1">
    <citation type="journal article" date="2014" name="Genome Biol. Evol.">
        <title>The secreted proteins of Achlya hypogyna and Thraustotheca clavata identify the ancestral oomycete secretome and reveal gene acquisitions by horizontal gene transfer.</title>
        <authorList>
            <person name="Misner I."/>
            <person name="Blouin N."/>
            <person name="Leonard G."/>
            <person name="Richards T.A."/>
            <person name="Lane C.E."/>
        </authorList>
    </citation>
    <scope>NUCLEOTIDE SEQUENCE [LARGE SCALE GENOMIC DNA]</scope>
    <source>
        <strain evidence="6 7">ATCC 34112</strain>
    </source>
</reference>
<dbReference type="Proteomes" id="UP000243217">
    <property type="component" value="Unassembled WGS sequence"/>
</dbReference>
<dbReference type="HAMAP" id="MF_00063">
    <property type="entry name" value="CysH"/>
    <property type="match status" value="1"/>
</dbReference>
<dbReference type="Gene3D" id="3.40.50.620">
    <property type="entry name" value="HUPs"/>
    <property type="match status" value="1"/>
</dbReference>
<dbReference type="InterPro" id="IPR036249">
    <property type="entry name" value="Thioredoxin-like_sf"/>
</dbReference>
<keyword evidence="2" id="KW-0560">Oxidoreductase</keyword>
<evidence type="ECO:0000313" key="6">
    <source>
        <dbReference type="EMBL" id="OQR81744.1"/>
    </source>
</evidence>
<protein>
    <submittedName>
        <fullName evidence="6">Phosphoadenosine phosphosulfate reductase</fullName>
    </submittedName>
</protein>
<dbReference type="InterPro" id="IPR002109">
    <property type="entry name" value="Glutaredoxin"/>
</dbReference>
<evidence type="ECO:0000256" key="3">
    <source>
        <dbReference type="ARBA" id="ARBA00024327"/>
    </source>
</evidence>
<comment type="caution">
    <text evidence="6">The sequence shown here is derived from an EMBL/GenBank/DDBJ whole genome shotgun (WGS) entry which is preliminary data.</text>
</comment>
<dbReference type="GO" id="GO:0019379">
    <property type="term" value="P:sulfate assimilation, phosphoadenylyl sulfate reduction by phosphoadenylyl-sulfate reductase (thioredoxin)"/>
    <property type="evidence" value="ECO:0007669"/>
    <property type="project" value="InterPro"/>
</dbReference>
<dbReference type="PRINTS" id="PR00160">
    <property type="entry name" value="GLUTAREDOXIN"/>
</dbReference>
<dbReference type="PANTHER" id="PTHR46509">
    <property type="entry name" value="PHOSPHOADENOSINE PHOSPHOSULFATE REDUCTASE"/>
    <property type="match status" value="1"/>
</dbReference>
<dbReference type="STRING" id="74557.A0A1V9Y7S8"/>
<comment type="similarity">
    <text evidence="1">Belongs to the PAPS reductase family. CysH subfamily.</text>
</comment>